<name>A0A0P4WHF5_SCYOL</name>
<organism evidence="2">
    <name type="scientific">Scylla olivacea</name>
    <name type="common">Orange mud crab</name>
    <name type="synonym">Cancer olivacea</name>
    <dbReference type="NCBI Taxonomy" id="85551"/>
    <lineage>
        <taxon>Eukaryota</taxon>
        <taxon>Metazoa</taxon>
        <taxon>Ecdysozoa</taxon>
        <taxon>Arthropoda</taxon>
        <taxon>Crustacea</taxon>
        <taxon>Multicrustacea</taxon>
        <taxon>Malacostraca</taxon>
        <taxon>Eumalacostraca</taxon>
        <taxon>Eucarida</taxon>
        <taxon>Decapoda</taxon>
        <taxon>Pleocyemata</taxon>
        <taxon>Brachyura</taxon>
        <taxon>Eubrachyura</taxon>
        <taxon>Portunoidea</taxon>
        <taxon>Portunidae</taxon>
        <taxon>Portuninae</taxon>
        <taxon>Scylla</taxon>
    </lineage>
</organism>
<proteinExistence type="inferred from homology"/>
<dbReference type="PANTHER" id="PTHR13618">
    <property type="entry name" value="LEUCINE ZIPPER CONTAINING TRANSCRIPTION FACTOR LZF1"/>
    <property type="match status" value="1"/>
</dbReference>
<dbReference type="PANTHER" id="PTHR13618:SF1">
    <property type="entry name" value="PROTEIN ROGDI HOMOLOG"/>
    <property type="match status" value="1"/>
</dbReference>
<dbReference type="EMBL" id="GDRN01042638">
    <property type="protein sequence ID" value="JAI67027.1"/>
    <property type="molecule type" value="Transcribed_RNA"/>
</dbReference>
<sequence>MGDTERGELIVLQQELEWVLNEEVPRVFNLIMQVLKEGAGHFPMPLCGSDAPVKQEKFIMSTAAHSTQDQVKCVVTVTGDTISQADINMKAAKHQHQVHRTSVTPDAPWRIQQIQDAANFLQMAMQFLQGLGVKASLRTSSETLNILCQLIKLLQKGRGSLLIPRKKTIDDLLSSRNMKSLTPPLPGDIAISFYLQAHKLVLAVYHLSSTSGTMKFESVQAECSMPWLTPVLVCFTTALHLAHQLRDKIAVFSQFKDFTPDSCSVSTVSC</sequence>
<accession>A0A0P4WHF5</accession>
<reference evidence="2" key="1">
    <citation type="submission" date="2015-09" db="EMBL/GenBank/DDBJ databases">
        <title>Scylla olivacea transcriptome.</title>
        <authorList>
            <person name="Ikhwanuddin M."/>
        </authorList>
    </citation>
    <scope>NUCLEOTIDE SEQUENCE</scope>
</reference>
<dbReference type="GO" id="GO:0043291">
    <property type="term" value="C:RAVE complex"/>
    <property type="evidence" value="ECO:0007669"/>
    <property type="project" value="TreeGrafter"/>
</dbReference>
<protein>
    <recommendedName>
        <fullName evidence="3">Protein rogdi</fullName>
    </recommendedName>
</protein>
<dbReference type="AlphaFoldDB" id="A0A0P4WHF5"/>
<dbReference type="InterPro" id="IPR028241">
    <property type="entry name" value="RAVE2/Rogdi"/>
</dbReference>
<evidence type="ECO:0000313" key="2">
    <source>
        <dbReference type="EMBL" id="JAI67027.1"/>
    </source>
</evidence>
<evidence type="ECO:0008006" key="3">
    <source>
        <dbReference type="Google" id="ProtNLM"/>
    </source>
</evidence>
<evidence type="ECO:0000256" key="1">
    <source>
        <dbReference type="ARBA" id="ARBA00005535"/>
    </source>
</evidence>
<comment type="similarity">
    <text evidence="1">Belongs to the rogdi family.</text>
</comment>
<dbReference type="Pfam" id="PF10259">
    <property type="entry name" value="Rogdi_lz"/>
    <property type="match status" value="1"/>
</dbReference>